<sequence length="257" mass="29078">MNYVGASRLRKEVFLEITHKAAERLEFARLKAKSNPLNGHNQFALAILEMFYLVLGVRVTNNMLSRLANDLSPNGDLFMPRDKNTDALHATRMSVLCPFAIDVLADYFQHLTLLMRVLQKQQGVKRFHRSLSAPPGLFFQLRQSGPNQPYTSAEPVTRMEVLAYLPKPFHIRTSEPRVQLRCYLESTGLSQAVKAAIMGHSRELAATFGSERFWSMHDFAEQAAGVLQEYAEYLGYITAEQDAASNRRSIKAKEVAE</sequence>
<keyword evidence="2" id="KW-1185">Reference proteome</keyword>
<dbReference type="RefSeq" id="WP_008294189.1">
    <property type="nucleotide sequence ID" value="NZ_CM002299.1"/>
</dbReference>
<dbReference type="EMBL" id="AAOA02000003">
    <property type="protein sequence ID" value="EAQ98711.1"/>
    <property type="molecule type" value="Genomic_DNA"/>
</dbReference>
<reference evidence="1 2" key="2">
    <citation type="journal article" date="2009" name="PLoS ONE">
        <title>The photosynthetic apparatus and its regulation in the aerobic gammaproteobacterium Congregibacter litoralis gen. nov., sp. nov.</title>
        <authorList>
            <person name="Spring S."/>
            <person name="Lunsdorf H."/>
            <person name="Fuchs B.M."/>
            <person name="Tindall B.J."/>
        </authorList>
    </citation>
    <scope>NUCLEOTIDE SEQUENCE [LARGE SCALE GENOMIC DNA]</scope>
    <source>
        <strain evidence="1">KT71</strain>
    </source>
</reference>
<dbReference type="eggNOG" id="ENOG502ZP5W">
    <property type="taxonomic scope" value="Bacteria"/>
</dbReference>
<accession>A4A4J0</accession>
<comment type="caution">
    <text evidence="1">The sequence shown here is derived from an EMBL/GenBank/DDBJ whole genome shotgun (WGS) entry which is preliminary data.</text>
</comment>
<name>A4A4J0_9GAMM</name>
<dbReference type="HOGENOM" id="CLU_1080570_0_0_6"/>
<reference evidence="1 2" key="1">
    <citation type="journal article" date="2007" name="Proc. Natl. Acad. Sci. U.S.A.">
        <title>Characterization of a marine gammaproteobacterium capable of aerobic anoxygenic photosynthesis.</title>
        <authorList>
            <person name="Fuchs B.M."/>
            <person name="Spring S."/>
            <person name="Teeling H."/>
            <person name="Quast C."/>
            <person name="Wulf J."/>
            <person name="Schattenhofer M."/>
            <person name="Yan S."/>
            <person name="Ferriera S."/>
            <person name="Johnson J."/>
            <person name="Glockner F.O."/>
            <person name="Amann R."/>
        </authorList>
    </citation>
    <scope>NUCLEOTIDE SEQUENCE [LARGE SCALE GENOMIC DNA]</scope>
    <source>
        <strain evidence="1">KT71</strain>
    </source>
</reference>
<evidence type="ECO:0000313" key="1">
    <source>
        <dbReference type="EMBL" id="EAQ98711.1"/>
    </source>
</evidence>
<dbReference type="Proteomes" id="UP000019205">
    <property type="component" value="Chromosome"/>
</dbReference>
<protein>
    <submittedName>
        <fullName evidence="1">Uncharacterized protein</fullName>
    </submittedName>
</protein>
<proteinExistence type="predicted"/>
<organism evidence="1 2">
    <name type="scientific">Congregibacter litoralis KT71</name>
    <dbReference type="NCBI Taxonomy" id="314285"/>
    <lineage>
        <taxon>Bacteria</taxon>
        <taxon>Pseudomonadati</taxon>
        <taxon>Pseudomonadota</taxon>
        <taxon>Gammaproteobacteria</taxon>
        <taxon>Cellvibrionales</taxon>
        <taxon>Halieaceae</taxon>
        <taxon>Congregibacter</taxon>
    </lineage>
</organism>
<evidence type="ECO:0000313" key="2">
    <source>
        <dbReference type="Proteomes" id="UP000019205"/>
    </source>
</evidence>
<dbReference type="AlphaFoldDB" id="A4A4J0"/>
<dbReference type="STRING" id="314285.KT71_08797"/>
<gene>
    <name evidence="1" type="ORF">KT71_08797</name>
</gene>